<feature type="compositionally biased region" description="Basic and acidic residues" evidence="1">
    <location>
        <begin position="16"/>
        <end position="26"/>
    </location>
</feature>
<evidence type="ECO:0000313" key="3">
    <source>
        <dbReference type="Proteomes" id="UP001054902"/>
    </source>
</evidence>
<comment type="caution">
    <text evidence="2">The sequence shown here is derived from an EMBL/GenBank/DDBJ whole genome shotgun (WGS) entry which is preliminary data.</text>
</comment>
<name>A0AAD3HCT3_9STRA</name>
<gene>
    <name evidence="2" type="ORF">CTEN210_15341</name>
</gene>
<evidence type="ECO:0000313" key="2">
    <source>
        <dbReference type="EMBL" id="GFH58865.1"/>
    </source>
</evidence>
<protein>
    <submittedName>
        <fullName evidence="2">Uncharacterized protein</fullName>
    </submittedName>
</protein>
<feature type="compositionally biased region" description="Basic and acidic residues" evidence="1">
    <location>
        <begin position="263"/>
        <end position="275"/>
    </location>
</feature>
<evidence type="ECO:0000256" key="1">
    <source>
        <dbReference type="SAM" id="MobiDB-lite"/>
    </source>
</evidence>
<dbReference type="AlphaFoldDB" id="A0AAD3HCT3"/>
<accession>A0AAD3HCT3</accession>
<dbReference type="Proteomes" id="UP001054902">
    <property type="component" value="Unassembled WGS sequence"/>
</dbReference>
<proteinExistence type="predicted"/>
<sequence length="292" mass="32986">MPIAKNLDTHQVMSDRSAEKENKKDSMEDENLLPTNDSAWPDLAGNNIGISDRNESASDSDEWENLSEENLDEITNELPRASTEIVNKKAFHRCASTPEFHSSLKDEDSYVLDCSTDSVDVQSLSTQDDAVLVSHKTSASMKKVPSFKDIILLNAQKKEQEKQNKLEAMTKHQQHMRETFMQRRRARASPKLVVNQIKRCAKSTGDLRSMVIHEDPEDGDFSCGGGGGGGIIHEDEVLGETDAMEFYNRKQKGNLNRQNGAKIRPDEAKRKEFIMHKKNAQRKAQQERQKGK</sequence>
<feature type="region of interest" description="Disordered" evidence="1">
    <location>
        <begin position="1"/>
        <end position="66"/>
    </location>
</feature>
<keyword evidence="3" id="KW-1185">Reference proteome</keyword>
<reference evidence="2 3" key="1">
    <citation type="journal article" date="2021" name="Sci. Rep.">
        <title>The genome of the diatom Chaetoceros tenuissimus carries an ancient integrated fragment of an extant virus.</title>
        <authorList>
            <person name="Hongo Y."/>
            <person name="Kimura K."/>
            <person name="Takaki Y."/>
            <person name="Yoshida Y."/>
            <person name="Baba S."/>
            <person name="Kobayashi G."/>
            <person name="Nagasaki K."/>
            <person name="Hano T."/>
            <person name="Tomaru Y."/>
        </authorList>
    </citation>
    <scope>NUCLEOTIDE SEQUENCE [LARGE SCALE GENOMIC DNA]</scope>
    <source>
        <strain evidence="2 3">NIES-3715</strain>
    </source>
</reference>
<organism evidence="2 3">
    <name type="scientific">Chaetoceros tenuissimus</name>
    <dbReference type="NCBI Taxonomy" id="426638"/>
    <lineage>
        <taxon>Eukaryota</taxon>
        <taxon>Sar</taxon>
        <taxon>Stramenopiles</taxon>
        <taxon>Ochrophyta</taxon>
        <taxon>Bacillariophyta</taxon>
        <taxon>Coscinodiscophyceae</taxon>
        <taxon>Chaetocerotophycidae</taxon>
        <taxon>Chaetocerotales</taxon>
        <taxon>Chaetocerotaceae</taxon>
        <taxon>Chaetoceros</taxon>
    </lineage>
</organism>
<feature type="region of interest" description="Disordered" evidence="1">
    <location>
        <begin position="249"/>
        <end position="292"/>
    </location>
</feature>
<dbReference type="EMBL" id="BLLK01000062">
    <property type="protein sequence ID" value="GFH58865.1"/>
    <property type="molecule type" value="Genomic_DNA"/>
</dbReference>